<dbReference type="GO" id="GO:0006259">
    <property type="term" value="P:DNA metabolic process"/>
    <property type="evidence" value="ECO:0007669"/>
    <property type="project" value="UniProtKB-ARBA"/>
</dbReference>
<dbReference type="SUPFAM" id="SSF53098">
    <property type="entry name" value="Ribonuclease H-like"/>
    <property type="match status" value="1"/>
</dbReference>
<dbReference type="GO" id="GO:0004527">
    <property type="term" value="F:exonuclease activity"/>
    <property type="evidence" value="ECO:0007669"/>
    <property type="project" value="UniProtKB-KW"/>
</dbReference>
<dbReference type="InterPro" id="IPR036397">
    <property type="entry name" value="RNaseH_sf"/>
</dbReference>
<accession>A0AAW8PY04</accession>
<keyword evidence="2 4" id="KW-0269">Exonuclease</keyword>
<organism evidence="4 5">
    <name type="scientific">Vibrio parahaemolyticus</name>
    <dbReference type="NCBI Taxonomy" id="670"/>
    <lineage>
        <taxon>Bacteria</taxon>
        <taxon>Pseudomonadati</taxon>
        <taxon>Pseudomonadota</taxon>
        <taxon>Gammaproteobacteria</taxon>
        <taxon>Vibrionales</taxon>
        <taxon>Vibrionaceae</taxon>
        <taxon>Vibrio</taxon>
    </lineage>
</organism>
<dbReference type="Pfam" id="PF00929">
    <property type="entry name" value="RNase_T"/>
    <property type="match status" value="1"/>
</dbReference>
<dbReference type="EMBL" id="JAUHGG010000003">
    <property type="protein sequence ID" value="MDS1820730.1"/>
    <property type="molecule type" value="Genomic_DNA"/>
</dbReference>
<protein>
    <submittedName>
        <fullName evidence="4">Exonuclease domain-containing protein</fullName>
    </submittedName>
</protein>
<proteinExistence type="predicted"/>
<gene>
    <name evidence="4" type="ORF">QX249_08670</name>
</gene>
<dbReference type="RefSeq" id="WP_311019504.1">
    <property type="nucleotide sequence ID" value="NZ_JAUHGG010000003.1"/>
</dbReference>
<dbReference type="AlphaFoldDB" id="A0AAW8PY04"/>
<name>A0AAW8PY04_VIBPH</name>
<evidence type="ECO:0000256" key="2">
    <source>
        <dbReference type="ARBA" id="ARBA00022839"/>
    </source>
</evidence>
<comment type="caution">
    <text evidence="4">The sequence shown here is derived from an EMBL/GenBank/DDBJ whole genome shotgun (WGS) entry which is preliminary data.</text>
</comment>
<evidence type="ECO:0000256" key="1">
    <source>
        <dbReference type="ARBA" id="ARBA00022722"/>
    </source>
</evidence>
<keyword evidence="1" id="KW-0540">Nuclease</keyword>
<evidence type="ECO:0000259" key="3">
    <source>
        <dbReference type="SMART" id="SM00479"/>
    </source>
</evidence>
<evidence type="ECO:0000313" key="4">
    <source>
        <dbReference type="EMBL" id="MDS1820730.1"/>
    </source>
</evidence>
<sequence length="188" mass="21251">MCTKIGRASAITLCLDLEFSYGRKNNERVDIYEIGIVALDGFGKEVDVFQTHVKPDYLCPTTLDFLSLAPSDFTSAPNLKVAMSMMNDFVKNIEATCGGTLRWCSWGKRDKDIISNKAGLVSLPNGHRLTKSQYFDAQNEFYRSVPRARPRHSLREAVEDFCGEYIENHHSALDDARALSNIVKTYRM</sequence>
<dbReference type="InterPro" id="IPR013520">
    <property type="entry name" value="Ribonucl_H"/>
</dbReference>
<dbReference type="InterPro" id="IPR012337">
    <property type="entry name" value="RNaseH-like_sf"/>
</dbReference>
<dbReference type="GO" id="GO:0003676">
    <property type="term" value="F:nucleic acid binding"/>
    <property type="evidence" value="ECO:0007669"/>
    <property type="project" value="InterPro"/>
</dbReference>
<dbReference type="Proteomes" id="UP001253193">
    <property type="component" value="Unassembled WGS sequence"/>
</dbReference>
<dbReference type="SMART" id="SM00479">
    <property type="entry name" value="EXOIII"/>
    <property type="match status" value="1"/>
</dbReference>
<feature type="domain" description="Exonuclease" evidence="3">
    <location>
        <begin position="11"/>
        <end position="188"/>
    </location>
</feature>
<evidence type="ECO:0000313" key="5">
    <source>
        <dbReference type="Proteomes" id="UP001253193"/>
    </source>
</evidence>
<reference evidence="4" key="1">
    <citation type="submission" date="2023-06" db="EMBL/GenBank/DDBJ databases">
        <title>Genomic Diversity of Vibrio spp. and Metagenomic Analysis of Pathogens in Florida Gulf Coastal Waters Following Hurricane Ian.</title>
        <authorList>
            <person name="Brumfield K.D."/>
        </authorList>
    </citation>
    <scope>NUCLEOTIDE SEQUENCE</scope>
    <source>
        <strain evidence="4">WBS2B-138</strain>
    </source>
</reference>
<keyword evidence="2 4" id="KW-0378">Hydrolase</keyword>
<dbReference type="Gene3D" id="3.30.420.10">
    <property type="entry name" value="Ribonuclease H-like superfamily/Ribonuclease H"/>
    <property type="match status" value="1"/>
</dbReference>